<gene>
    <name evidence="3" type="ORF">CRM22_011400</name>
</gene>
<name>A0A4S2JNL9_OPIFE</name>
<comment type="caution">
    <text evidence="3">The sequence shown here is derived from an EMBL/GenBank/DDBJ whole genome shotgun (WGS) entry which is preliminary data.</text>
</comment>
<dbReference type="AlphaFoldDB" id="A0A4S2JNL9"/>
<dbReference type="InterPro" id="IPR014044">
    <property type="entry name" value="CAP_dom"/>
</dbReference>
<accession>A0A4S2JNL9</accession>
<evidence type="ECO:0000313" key="4">
    <source>
        <dbReference type="Proteomes" id="UP000308267"/>
    </source>
</evidence>
<dbReference type="InterPro" id="IPR035940">
    <property type="entry name" value="CAP_sf"/>
</dbReference>
<dbReference type="Gene3D" id="3.40.33.10">
    <property type="entry name" value="CAP"/>
    <property type="match status" value="1"/>
</dbReference>
<dbReference type="PRINTS" id="PR00837">
    <property type="entry name" value="V5TPXLIKE"/>
</dbReference>
<organism evidence="3 4">
    <name type="scientific">Opisthorchis felineus</name>
    <dbReference type="NCBI Taxonomy" id="147828"/>
    <lineage>
        <taxon>Eukaryota</taxon>
        <taxon>Metazoa</taxon>
        <taxon>Spiralia</taxon>
        <taxon>Lophotrochozoa</taxon>
        <taxon>Platyhelminthes</taxon>
        <taxon>Trematoda</taxon>
        <taxon>Digenea</taxon>
        <taxon>Opisthorchiida</taxon>
        <taxon>Opisthorchiata</taxon>
        <taxon>Opisthorchiidae</taxon>
        <taxon>Opisthorchis</taxon>
    </lineage>
</organism>
<keyword evidence="4" id="KW-1185">Reference proteome</keyword>
<protein>
    <recommendedName>
        <fullName evidence="2">SCP domain-containing protein</fullName>
    </recommendedName>
</protein>
<evidence type="ECO:0000259" key="2">
    <source>
        <dbReference type="SMART" id="SM00198"/>
    </source>
</evidence>
<feature type="compositionally biased region" description="Low complexity" evidence="1">
    <location>
        <begin position="75"/>
        <end position="90"/>
    </location>
</feature>
<dbReference type="SUPFAM" id="SSF55797">
    <property type="entry name" value="PR-1-like"/>
    <property type="match status" value="1"/>
</dbReference>
<dbReference type="SMART" id="SM00198">
    <property type="entry name" value="SCP"/>
    <property type="match status" value="1"/>
</dbReference>
<feature type="domain" description="SCP" evidence="2">
    <location>
        <begin position="2"/>
        <end position="61"/>
    </location>
</feature>
<sequence>MKENVDYNLEANTCTPGKTCLHYTQMVWAHSTLLGCGVTECPENGTTLFVCDYKPPGNYMGAKPYEAGTKADCVTSSGSQPTTTPTTAGQPDEDLAPEGPTNEKPATETTSDCGKLWQKTTVVIKYSFFTLILVSTQNLLSL</sequence>
<reference evidence="3 4" key="1">
    <citation type="journal article" date="2019" name="BMC Genomics">
        <title>New insights from Opisthorchis felineus genome: update on genomics of the epidemiologically important liver flukes.</title>
        <authorList>
            <person name="Ershov N.I."/>
            <person name="Mordvinov V.A."/>
            <person name="Prokhortchouk E.B."/>
            <person name="Pakharukova M.Y."/>
            <person name="Gunbin K.V."/>
            <person name="Ustyantsev K."/>
            <person name="Genaev M.A."/>
            <person name="Blinov A.G."/>
            <person name="Mazur A."/>
            <person name="Boulygina E."/>
            <person name="Tsygankova S."/>
            <person name="Khrameeva E."/>
            <person name="Chekanov N."/>
            <person name="Fan G."/>
            <person name="Xiao A."/>
            <person name="Zhang H."/>
            <person name="Xu X."/>
            <person name="Yang H."/>
            <person name="Solovyev V."/>
            <person name="Lee S.M."/>
            <person name="Liu X."/>
            <person name="Afonnikov D.A."/>
            <person name="Skryabin K.G."/>
        </authorList>
    </citation>
    <scope>NUCLEOTIDE SEQUENCE [LARGE SCALE GENOMIC DNA]</scope>
    <source>
        <strain evidence="3">AK-0245</strain>
        <tissue evidence="3">Whole organism</tissue>
    </source>
</reference>
<dbReference type="PANTHER" id="PTHR10334">
    <property type="entry name" value="CYSTEINE-RICH SECRETORY PROTEIN-RELATED"/>
    <property type="match status" value="1"/>
</dbReference>
<dbReference type="InterPro" id="IPR001283">
    <property type="entry name" value="CRISP-related"/>
</dbReference>
<dbReference type="Proteomes" id="UP000308267">
    <property type="component" value="Unassembled WGS sequence"/>
</dbReference>
<dbReference type="OrthoDB" id="674273at2759"/>
<feature type="region of interest" description="Disordered" evidence="1">
    <location>
        <begin position="71"/>
        <end position="111"/>
    </location>
</feature>
<evidence type="ECO:0000256" key="1">
    <source>
        <dbReference type="SAM" id="MobiDB-lite"/>
    </source>
</evidence>
<dbReference type="EMBL" id="SJOL01013165">
    <property type="protein sequence ID" value="TGZ36199.1"/>
    <property type="molecule type" value="Genomic_DNA"/>
</dbReference>
<dbReference type="STRING" id="147828.A0A4S2JNL9"/>
<evidence type="ECO:0000313" key="3">
    <source>
        <dbReference type="EMBL" id="TGZ36199.1"/>
    </source>
</evidence>
<proteinExistence type="predicted"/>
<dbReference type="Pfam" id="PF00188">
    <property type="entry name" value="CAP"/>
    <property type="match status" value="1"/>
</dbReference>